<dbReference type="RefSeq" id="WP_109747231.1">
    <property type="nucleotide sequence ID" value="NZ_CANTIO010000004.1"/>
</dbReference>
<protein>
    <recommendedName>
        <fullName evidence="3">Nif11-like leader peptide family natural product</fullName>
    </recommendedName>
</protein>
<comment type="caution">
    <text evidence="1">The sequence shown here is derived from an EMBL/GenBank/DDBJ whole genome shotgun (WGS) entry which is preliminary data.</text>
</comment>
<keyword evidence="2" id="KW-1185">Reference proteome</keyword>
<evidence type="ECO:0000313" key="1">
    <source>
        <dbReference type="EMBL" id="PWJ74345.1"/>
    </source>
</evidence>
<organism evidence="1 2">
    <name type="scientific">Murimonas intestini</name>
    <dbReference type="NCBI Taxonomy" id="1337051"/>
    <lineage>
        <taxon>Bacteria</taxon>
        <taxon>Bacillati</taxon>
        <taxon>Bacillota</taxon>
        <taxon>Clostridia</taxon>
        <taxon>Lachnospirales</taxon>
        <taxon>Lachnospiraceae</taxon>
        <taxon>Murimonas</taxon>
    </lineage>
</organism>
<evidence type="ECO:0000313" key="2">
    <source>
        <dbReference type="Proteomes" id="UP000245412"/>
    </source>
</evidence>
<sequence length="75" mass="8317">MKELIQKLKETNRLEALDSLESLQKAAGELGFTEEDVMKFMEDFKGFPLDDDDVEEITGGIGAPPASRVKRGSML</sequence>
<dbReference type="EMBL" id="QGGY01000009">
    <property type="protein sequence ID" value="PWJ74345.1"/>
    <property type="molecule type" value="Genomic_DNA"/>
</dbReference>
<proteinExistence type="predicted"/>
<dbReference type="Proteomes" id="UP000245412">
    <property type="component" value="Unassembled WGS sequence"/>
</dbReference>
<gene>
    <name evidence="1" type="ORF">C7383_10981</name>
</gene>
<dbReference type="AlphaFoldDB" id="A0AB73T2I0"/>
<accession>A0AB73T2I0</accession>
<evidence type="ECO:0008006" key="3">
    <source>
        <dbReference type="Google" id="ProtNLM"/>
    </source>
</evidence>
<reference evidence="1 2" key="1">
    <citation type="submission" date="2018-05" db="EMBL/GenBank/DDBJ databases">
        <authorList>
            <person name="Goeker M."/>
            <person name="Huntemann M."/>
            <person name="Clum A."/>
            <person name="Pillay M."/>
            <person name="Palaniappan K."/>
            <person name="Varghese N."/>
            <person name="Mikhailova N."/>
            <person name="Stamatis D."/>
            <person name="Reddy T."/>
            <person name="Daum C."/>
            <person name="Shapiro N."/>
            <person name="Ivanova N."/>
            <person name="Kyrpides N."/>
            <person name="Woyke T."/>
        </authorList>
    </citation>
    <scope>NUCLEOTIDE SEQUENCE [LARGE SCALE GENOMIC DNA]</scope>
    <source>
        <strain evidence="1 2">DSM 26524</strain>
    </source>
</reference>
<name>A0AB73T2I0_9FIRM</name>